<comment type="caution">
    <text evidence="1">The sequence shown here is derived from an EMBL/GenBank/DDBJ whole genome shotgun (WGS) entry which is preliminary data.</text>
</comment>
<reference evidence="1 2" key="1">
    <citation type="submission" date="2010-12" db="EMBL/GenBank/DDBJ databases">
        <title>The Genome Sequence of Coprobacillus sp. strain 29_1.</title>
        <authorList>
            <consortium name="The Broad Institute Genome Sequencing Platform"/>
            <person name="Earl A."/>
            <person name="Ward D."/>
            <person name="Feldgarden M."/>
            <person name="Gevers D."/>
            <person name="Daigneault M."/>
            <person name="Sibley C.D."/>
            <person name="White A."/>
            <person name="Strauss J."/>
            <person name="Allen-Vercoe E."/>
            <person name="Young S.K."/>
            <person name="Zeng Q."/>
            <person name="Gargeya S."/>
            <person name="Fitzgerald M."/>
            <person name="Haas B."/>
            <person name="Abouelleil A."/>
            <person name="Alvarado L."/>
            <person name="Arachchi H.M."/>
            <person name="Berlin A."/>
            <person name="Brown A."/>
            <person name="Chapman S.B."/>
            <person name="Chen Z."/>
            <person name="Dunbar C."/>
            <person name="Freedman E."/>
            <person name="Gearin G."/>
            <person name="Gellesch M."/>
            <person name="Goldberg J."/>
            <person name="Griggs A."/>
            <person name="Gujja S."/>
            <person name="Heilman E."/>
            <person name="Heiman D."/>
            <person name="Howarth C."/>
            <person name="Larson L."/>
            <person name="Lui A."/>
            <person name="MacDonald P.J.P."/>
            <person name="Mehta T."/>
            <person name="Montmayeur A."/>
            <person name="Murphy C."/>
            <person name="Neiman D."/>
            <person name="Pearson M."/>
            <person name="Priest M."/>
            <person name="Roberts A."/>
            <person name="Saif S."/>
            <person name="Shea T."/>
            <person name="Shenoy N."/>
            <person name="Sisk P."/>
            <person name="Stolte C."/>
            <person name="Sykes S."/>
            <person name="White J."/>
            <person name="Yandava C."/>
            <person name="Nusbaum C."/>
            <person name="Birren B."/>
        </authorList>
    </citation>
    <scope>NUCLEOTIDE SEQUENCE [LARGE SCALE GENOMIC DNA]</scope>
    <source>
        <strain evidence="1 2">29_1</strain>
    </source>
</reference>
<dbReference type="HOGENOM" id="CLU_2104852_0_0_9"/>
<sequence>MSLITENTLVIDSNHDEKLKNLLFKESKSICLRNLKQVYNKNNLIIYTFNSNGFPLKLTDYIDFFIIENVSSEGRMTMKGNHQESHFKAVTLLKKMIPAKDYREVKESIEYTIGY</sequence>
<evidence type="ECO:0000313" key="1">
    <source>
        <dbReference type="EMBL" id="EFW03572.1"/>
    </source>
</evidence>
<name>E7GEX1_9FIRM</name>
<dbReference type="Proteomes" id="UP000003157">
    <property type="component" value="Unassembled WGS sequence"/>
</dbReference>
<proteinExistence type="predicted"/>
<dbReference type="RefSeq" id="WP_008790345.1">
    <property type="nucleotide sequence ID" value="NZ_AKCB01000004.1"/>
</dbReference>
<dbReference type="GeneID" id="78231474"/>
<accession>E7GEX1</accession>
<dbReference type="EMBL" id="ADKX01000046">
    <property type="protein sequence ID" value="EFW03572.1"/>
    <property type="molecule type" value="Genomic_DNA"/>
</dbReference>
<evidence type="ECO:0000313" key="2">
    <source>
        <dbReference type="Proteomes" id="UP000003157"/>
    </source>
</evidence>
<protein>
    <submittedName>
        <fullName evidence="1">Uncharacterized protein</fullName>
    </submittedName>
</protein>
<keyword evidence="2" id="KW-1185">Reference proteome</keyword>
<dbReference type="STRING" id="100884.GCA_000269565_03727"/>
<dbReference type="AlphaFoldDB" id="E7GEX1"/>
<organism evidence="1 2">
    <name type="scientific">Coprobacillus cateniformis</name>
    <dbReference type="NCBI Taxonomy" id="100884"/>
    <lineage>
        <taxon>Bacteria</taxon>
        <taxon>Bacillati</taxon>
        <taxon>Bacillota</taxon>
        <taxon>Erysipelotrichia</taxon>
        <taxon>Erysipelotrichales</taxon>
        <taxon>Coprobacillaceae</taxon>
        <taxon>Coprobacillus</taxon>
    </lineage>
</organism>
<gene>
    <name evidence="1" type="ORF">HMPREF9488_03263</name>
</gene>